<dbReference type="EMBL" id="MCOG01000193">
    <property type="protein sequence ID" value="ORY27401.1"/>
    <property type="molecule type" value="Genomic_DNA"/>
</dbReference>
<keyword evidence="1" id="KW-0175">Coiled coil</keyword>
<protein>
    <submittedName>
        <fullName evidence="2">Uncharacterized protein</fullName>
    </submittedName>
</protein>
<sequence>MSINKLLSDDYEIIYEKQTTLKYSTNNSEEEYNILIQLCNNDFILINARREQISESFYQTQMNMDEFKNLNSKLLKFCETIQDIYNFLSDSFDDNKFIIKDIKPTKLKLETTVQISRSISYSFELILNKKKSETDDTVKMLCETITKLENEKEDLIQKINRIEKKINELSRMSEFYLDKFSLILHYQNISYKTPEFSKWKYTQNELKLNDSFNAIISTNMENNIIIFCGSRVPANSYYVNLEQLNKPSTFGFGNNAGFEYTKVFGSQPNQNNGIIYYNNQYLCPFFIKVNDTIQNSFVFCLYGKLKV</sequence>
<evidence type="ECO:0000313" key="2">
    <source>
        <dbReference type="EMBL" id="ORY27401.1"/>
    </source>
</evidence>
<keyword evidence="3" id="KW-1185">Reference proteome</keyword>
<accession>A0A1Y2AXV7</accession>
<gene>
    <name evidence="2" type="ORF">LY90DRAFT_513447</name>
</gene>
<dbReference type="AlphaFoldDB" id="A0A1Y2AXV7"/>
<reference evidence="2 3" key="1">
    <citation type="submission" date="2016-08" db="EMBL/GenBank/DDBJ databases">
        <title>A Parts List for Fungal Cellulosomes Revealed by Comparative Genomics.</title>
        <authorList>
            <consortium name="DOE Joint Genome Institute"/>
            <person name="Haitjema C.H."/>
            <person name="Gilmore S.P."/>
            <person name="Henske J.K."/>
            <person name="Solomon K.V."/>
            <person name="De Groot R."/>
            <person name="Kuo A."/>
            <person name="Mondo S.J."/>
            <person name="Salamov A.A."/>
            <person name="Labutti K."/>
            <person name="Zhao Z."/>
            <person name="Chiniquy J."/>
            <person name="Barry K."/>
            <person name="Brewer H.M."/>
            <person name="Purvine S.O."/>
            <person name="Wright A.T."/>
            <person name="Boxma B."/>
            <person name="Van Alen T."/>
            <person name="Hackstein J.H."/>
            <person name="Baker S.E."/>
            <person name="Grigoriev I.V."/>
            <person name="O'Malley M.A."/>
        </authorList>
    </citation>
    <scope>NUCLEOTIDE SEQUENCE [LARGE SCALE GENOMIC DNA]</scope>
    <source>
        <strain evidence="2 3">G1</strain>
    </source>
</reference>
<evidence type="ECO:0000313" key="3">
    <source>
        <dbReference type="Proteomes" id="UP000193920"/>
    </source>
</evidence>
<feature type="coiled-coil region" evidence="1">
    <location>
        <begin position="138"/>
        <end position="179"/>
    </location>
</feature>
<evidence type="ECO:0000256" key="1">
    <source>
        <dbReference type="SAM" id="Coils"/>
    </source>
</evidence>
<proteinExistence type="predicted"/>
<name>A0A1Y2AXV7_9FUNG</name>
<comment type="caution">
    <text evidence="2">The sequence shown here is derived from an EMBL/GenBank/DDBJ whole genome shotgun (WGS) entry which is preliminary data.</text>
</comment>
<organism evidence="2 3">
    <name type="scientific">Neocallimastix californiae</name>
    <dbReference type="NCBI Taxonomy" id="1754190"/>
    <lineage>
        <taxon>Eukaryota</taxon>
        <taxon>Fungi</taxon>
        <taxon>Fungi incertae sedis</taxon>
        <taxon>Chytridiomycota</taxon>
        <taxon>Chytridiomycota incertae sedis</taxon>
        <taxon>Neocallimastigomycetes</taxon>
        <taxon>Neocallimastigales</taxon>
        <taxon>Neocallimastigaceae</taxon>
        <taxon>Neocallimastix</taxon>
    </lineage>
</organism>
<dbReference type="Proteomes" id="UP000193920">
    <property type="component" value="Unassembled WGS sequence"/>
</dbReference>